<dbReference type="RefSeq" id="WP_277418421.1">
    <property type="nucleotide sequence ID" value="NZ_CP119083.1"/>
</dbReference>
<accession>A0ABY8BIQ1</accession>
<keyword evidence="3" id="KW-1185">Reference proteome</keyword>
<organism evidence="2 3">
    <name type="scientific">Pseudoduganella chitinolytica</name>
    <dbReference type="NCBI Taxonomy" id="34070"/>
    <lineage>
        <taxon>Bacteria</taxon>
        <taxon>Pseudomonadati</taxon>
        <taxon>Pseudomonadota</taxon>
        <taxon>Betaproteobacteria</taxon>
        <taxon>Burkholderiales</taxon>
        <taxon>Oxalobacteraceae</taxon>
        <taxon>Telluria group</taxon>
        <taxon>Pseudoduganella</taxon>
    </lineage>
</organism>
<reference evidence="2 3" key="1">
    <citation type="submission" date="2023-02" db="EMBL/GenBank/DDBJ databases">
        <title>Gemone sequence of Telluria chitinolytica ACM 3522T.</title>
        <authorList>
            <person name="Frediansyah A."/>
            <person name="Miess H."/>
            <person name="Gross H."/>
        </authorList>
    </citation>
    <scope>NUCLEOTIDE SEQUENCE [LARGE SCALE GENOMIC DNA]</scope>
    <source>
        <strain evidence="2 3">ACM 3522</strain>
    </source>
</reference>
<sequence>MTIERQRELGVPNDWRDLEIYPGHPDSEPRTVYQLDGDGFVFNCIVCSVDMAKLMREMLPEFFSSWAVSPTWAPDGEVWPATPESEPEPERAPEPDPDQPAAKR</sequence>
<evidence type="ECO:0000256" key="1">
    <source>
        <dbReference type="SAM" id="MobiDB-lite"/>
    </source>
</evidence>
<dbReference type="EMBL" id="CP119083">
    <property type="protein sequence ID" value="WEF35774.1"/>
    <property type="molecule type" value="Genomic_DNA"/>
</dbReference>
<gene>
    <name evidence="2" type="ORF">PX653_13820</name>
</gene>
<dbReference type="Proteomes" id="UP001216510">
    <property type="component" value="Chromosome"/>
</dbReference>
<name>A0ABY8BIQ1_9BURK</name>
<evidence type="ECO:0000313" key="3">
    <source>
        <dbReference type="Proteomes" id="UP001216510"/>
    </source>
</evidence>
<proteinExistence type="predicted"/>
<evidence type="ECO:0000313" key="2">
    <source>
        <dbReference type="EMBL" id="WEF35774.1"/>
    </source>
</evidence>
<feature type="region of interest" description="Disordered" evidence="1">
    <location>
        <begin position="74"/>
        <end position="104"/>
    </location>
</feature>
<protein>
    <submittedName>
        <fullName evidence="2">Uncharacterized protein</fullName>
    </submittedName>
</protein>